<dbReference type="SUPFAM" id="SSF46894">
    <property type="entry name" value="C-terminal effector domain of the bipartite response regulators"/>
    <property type="match status" value="1"/>
</dbReference>
<dbReference type="InterPro" id="IPR001789">
    <property type="entry name" value="Sig_transdc_resp-reg_receiver"/>
</dbReference>
<dbReference type="Gene3D" id="3.40.50.2300">
    <property type="match status" value="1"/>
</dbReference>
<proteinExistence type="predicted"/>
<dbReference type="EMBL" id="JAQQFM010000003">
    <property type="protein sequence ID" value="MFL9923785.1"/>
    <property type="molecule type" value="Genomic_DNA"/>
</dbReference>
<evidence type="ECO:0000256" key="4">
    <source>
        <dbReference type="PROSITE-ProRule" id="PRU00169"/>
    </source>
</evidence>
<dbReference type="Pfam" id="PF00486">
    <property type="entry name" value="Trans_reg_C"/>
    <property type="match status" value="1"/>
</dbReference>
<dbReference type="InterPro" id="IPR039420">
    <property type="entry name" value="WalR-like"/>
</dbReference>
<evidence type="ECO:0000256" key="5">
    <source>
        <dbReference type="PROSITE-ProRule" id="PRU01091"/>
    </source>
</evidence>
<dbReference type="PANTHER" id="PTHR48111">
    <property type="entry name" value="REGULATOR OF RPOS"/>
    <property type="match status" value="1"/>
</dbReference>
<evidence type="ECO:0000256" key="1">
    <source>
        <dbReference type="ARBA" id="ARBA00023015"/>
    </source>
</evidence>
<keyword evidence="9" id="KW-1185">Reference proteome</keyword>
<keyword evidence="2 5" id="KW-0238">DNA-binding</keyword>
<dbReference type="SMART" id="SM00448">
    <property type="entry name" value="REC"/>
    <property type="match status" value="1"/>
</dbReference>
<evidence type="ECO:0000256" key="3">
    <source>
        <dbReference type="ARBA" id="ARBA00023163"/>
    </source>
</evidence>
<keyword evidence="4" id="KW-0597">Phosphoprotein</keyword>
<dbReference type="Gene3D" id="1.10.10.10">
    <property type="entry name" value="Winged helix-like DNA-binding domain superfamily/Winged helix DNA-binding domain"/>
    <property type="match status" value="1"/>
</dbReference>
<dbReference type="PROSITE" id="PS50110">
    <property type="entry name" value="RESPONSE_REGULATORY"/>
    <property type="match status" value="1"/>
</dbReference>
<dbReference type="PROSITE" id="PS51755">
    <property type="entry name" value="OMPR_PHOB"/>
    <property type="match status" value="1"/>
</dbReference>
<dbReference type="InterPro" id="IPR036388">
    <property type="entry name" value="WH-like_DNA-bd_sf"/>
</dbReference>
<keyword evidence="1" id="KW-0805">Transcription regulation</keyword>
<evidence type="ECO:0000313" key="9">
    <source>
        <dbReference type="Proteomes" id="UP001629246"/>
    </source>
</evidence>
<feature type="domain" description="Response regulatory" evidence="6">
    <location>
        <begin position="2"/>
        <end position="116"/>
    </location>
</feature>
<evidence type="ECO:0000259" key="6">
    <source>
        <dbReference type="PROSITE" id="PS50110"/>
    </source>
</evidence>
<sequence>MHILLVEDDIDMSNALFRALERRGFQVTHCADGISALSHIKDGIGDLVVLDLNIPGLDGLHLLQRIRAQEIHTPVIVLTARGAVGDRVAGLNAGADDYLAKPFDLDELDARIRALLRRKNNAEDHFTKCGDLRFERSSGAFYCGEEALEFTPREHTLLKALIAKPGHAVTKERLFRLVFPMEENTQIEAIEVIVHRLRKKLTNTRTEVMTLRGLGYLLRVQNNGGD</sequence>
<feature type="DNA-binding region" description="OmpR/PhoB-type" evidence="5">
    <location>
        <begin position="124"/>
        <end position="220"/>
    </location>
</feature>
<name>A0ABW9A5Y6_9BURK</name>
<dbReference type="Proteomes" id="UP001629246">
    <property type="component" value="Unassembled WGS sequence"/>
</dbReference>
<dbReference type="InterPro" id="IPR011006">
    <property type="entry name" value="CheY-like_superfamily"/>
</dbReference>
<feature type="modified residue" description="4-aspartylphosphate" evidence="4">
    <location>
        <position position="51"/>
    </location>
</feature>
<reference evidence="8 9" key="1">
    <citation type="journal article" date="2024" name="Chem. Sci.">
        <title>Discovery of megapolipeptins by genome mining of a Burkholderiales bacteria collection.</title>
        <authorList>
            <person name="Paulo B.S."/>
            <person name="Recchia M.J.J."/>
            <person name="Lee S."/>
            <person name="Fergusson C.H."/>
            <person name="Romanowski S.B."/>
            <person name="Hernandez A."/>
            <person name="Krull N."/>
            <person name="Liu D.Y."/>
            <person name="Cavanagh H."/>
            <person name="Bos A."/>
            <person name="Gray C.A."/>
            <person name="Murphy B.T."/>
            <person name="Linington R.G."/>
            <person name="Eustaquio A.S."/>
        </authorList>
    </citation>
    <scope>NUCLEOTIDE SEQUENCE [LARGE SCALE GENOMIC DNA]</scope>
    <source>
        <strain evidence="8 9">RL21-008-BIB-A</strain>
    </source>
</reference>
<dbReference type="SUPFAM" id="SSF52172">
    <property type="entry name" value="CheY-like"/>
    <property type="match status" value="1"/>
</dbReference>
<evidence type="ECO:0000259" key="7">
    <source>
        <dbReference type="PROSITE" id="PS51755"/>
    </source>
</evidence>
<keyword evidence="3" id="KW-0804">Transcription</keyword>
<dbReference type="InterPro" id="IPR001867">
    <property type="entry name" value="OmpR/PhoB-type_DNA-bd"/>
</dbReference>
<gene>
    <name evidence="8" type="ORF">PQR62_05910</name>
</gene>
<dbReference type="PANTHER" id="PTHR48111:SF67">
    <property type="entry name" value="TRANSCRIPTIONAL REGULATORY PROTEIN TCTD"/>
    <property type="match status" value="1"/>
</dbReference>
<comment type="caution">
    <text evidence="8">The sequence shown here is derived from an EMBL/GenBank/DDBJ whole genome shotgun (WGS) entry which is preliminary data.</text>
</comment>
<dbReference type="SMART" id="SM00862">
    <property type="entry name" value="Trans_reg_C"/>
    <property type="match status" value="1"/>
</dbReference>
<dbReference type="InterPro" id="IPR016032">
    <property type="entry name" value="Sig_transdc_resp-reg_C-effctor"/>
</dbReference>
<dbReference type="RefSeq" id="WP_408155774.1">
    <property type="nucleotide sequence ID" value="NZ_JAQQFM010000003.1"/>
</dbReference>
<dbReference type="CDD" id="cd00383">
    <property type="entry name" value="trans_reg_C"/>
    <property type="match status" value="1"/>
</dbReference>
<accession>A0ABW9A5Y6</accession>
<feature type="domain" description="OmpR/PhoB-type" evidence="7">
    <location>
        <begin position="124"/>
        <end position="220"/>
    </location>
</feature>
<organism evidence="8 9">
    <name type="scientific">Herbaspirillum lusitanum</name>
    <dbReference type="NCBI Taxonomy" id="213312"/>
    <lineage>
        <taxon>Bacteria</taxon>
        <taxon>Pseudomonadati</taxon>
        <taxon>Pseudomonadota</taxon>
        <taxon>Betaproteobacteria</taxon>
        <taxon>Burkholderiales</taxon>
        <taxon>Oxalobacteraceae</taxon>
        <taxon>Herbaspirillum</taxon>
    </lineage>
</organism>
<protein>
    <submittedName>
        <fullName evidence="8">Response regulator transcription factor</fullName>
    </submittedName>
</protein>
<evidence type="ECO:0000256" key="2">
    <source>
        <dbReference type="ARBA" id="ARBA00023125"/>
    </source>
</evidence>
<dbReference type="Pfam" id="PF00072">
    <property type="entry name" value="Response_reg"/>
    <property type="match status" value="1"/>
</dbReference>
<evidence type="ECO:0000313" key="8">
    <source>
        <dbReference type="EMBL" id="MFL9923785.1"/>
    </source>
</evidence>
<dbReference type="Gene3D" id="6.10.250.690">
    <property type="match status" value="1"/>
</dbReference>